<dbReference type="EMBL" id="QXIR01000026">
    <property type="protein sequence ID" value="RIW30410.1"/>
    <property type="molecule type" value="Genomic_DNA"/>
</dbReference>
<dbReference type="InterPro" id="IPR000182">
    <property type="entry name" value="GNAT_dom"/>
</dbReference>
<keyword evidence="5" id="KW-1185">Reference proteome</keyword>
<dbReference type="PROSITE" id="PS51186">
    <property type="entry name" value="GNAT"/>
    <property type="match status" value="2"/>
</dbReference>
<evidence type="ECO:0000313" key="5">
    <source>
        <dbReference type="Proteomes" id="UP000265801"/>
    </source>
</evidence>
<dbReference type="Pfam" id="PF00583">
    <property type="entry name" value="Acetyltransf_1"/>
    <property type="match status" value="1"/>
</dbReference>
<comment type="caution">
    <text evidence="4">The sequence shown here is derived from an EMBL/GenBank/DDBJ whole genome shotgun (WGS) entry which is preliminary data.</text>
</comment>
<sequence length="280" mass="32258">MIRKLKDGIDKERAAEVVNEWGTAEEIGNMEEAITGSQPFLVYEQNGLKGLIFSIPDENGEETIFRINLFVDPASRLRGNGSKLYKEMEKEISKSNPDFVSVYINTEIDNPIPFAEKMGFSKWWGSPELIYKGGRFPEADVKFVKYTERFFEEFVKVVQHSFYELHAKNDLKPYLAPEDSVKKYKLNRKENVYLILDGDRIIASVTTGKGEVDNLMVSPEYQGKGYGRKALQFAMNKMLEEGYEEIRICYVEGNEGAEKLYTSMGFQPLHNTQVYRKFLK</sequence>
<dbReference type="PANTHER" id="PTHR43420">
    <property type="entry name" value="ACETYLTRANSFERASE"/>
    <property type="match status" value="1"/>
</dbReference>
<evidence type="ECO:0000256" key="1">
    <source>
        <dbReference type="ARBA" id="ARBA00022679"/>
    </source>
</evidence>
<protein>
    <submittedName>
        <fullName evidence="4">GNAT family N-acetyltransferase</fullName>
    </submittedName>
</protein>
<gene>
    <name evidence="4" type="ORF">D3H55_16890</name>
</gene>
<dbReference type="GO" id="GO:0016747">
    <property type="term" value="F:acyltransferase activity, transferring groups other than amino-acyl groups"/>
    <property type="evidence" value="ECO:0007669"/>
    <property type="project" value="InterPro"/>
</dbReference>
<dbReference type="OrthoDB" id="95438at2"/>
<proteinExistence type="predicted"/>
<keyword evidence="1 4" id="KW-0808">Transferase</keyword>
<dbReference type="InterPro" id="IPR016181">
    <property type="entry name" value="Acyl_CoA_acyltransferase"/>
</dbReference>
<accession>A0A3A1QV45</accession>
<feature type="domain" description="N-acetyltransferase" evidence="3">
    <location>
        <begin position="1"/>
        <end position="148"/>
    </location>
</feature>
<dbReference type="AlphaFoldDB" id="A0A3A1QV45"/>
<organism evidence="4 5">
    <name type="scientific">Bacillus salacetis</name>
    <dbReference type="NCBI Taxonomy" id="2315464"/>
    <lineage>
        <taxon>Bacteria</taxon>
        <taxon>Bacillati</taxon>
        <taxon>Bacillota</taxon>
        <taxon>Bacilli</taxon>
        <taxon>Bacillales</taxon>
        <taxon>Bacillaceae</taxon>
        <taxon>Bacillus</taxon>
    </lineage>
</organism>
<dbReference type="Gene3D" id="3.40.630.30">
    <property type="match status" value="2"/>
</dbReference>
<evidence type="ECO:0000259" key="3">
    <source>
        <dbReference type="PROSITE" id="PS51186"/>
    </source>
</evidence>
<dbReference type="Pfam" id="PF13673">
    <property type="entry name" value="Acetyltransf_10"/>
    <property type="match status" value="1"/>
</dbReference>
<dbReference type="Proteomes" id="UP000265801">
    <property type="component" value="Unassembled WGS sequence"/>
</dbReference>
<keyword evidence="2" id="KW-0012">Acyltransferase</keyword>
<dbReference type="CDD" id="cd04301">
    <property type="entry name" value="NAT_SF"/>
    <property type="match status" value="2"/>
</dbReference>
<dbReference type="RefSeq" id="WP_119548494.1">
    <property type="nucleotide sequence ID" value="NZ_QXIR01000026.1"/>
</dbReference>
<evidence type="ECO:0000256" key="2">
    <source>
        <dbReference type="ARBA" id="ARBA00023315"/>
    </source>
</evidence>
<dbReference type="InterPro" id="IPR050680">
    <property type="entry name" value="YpeA/RimI_acetyltransf"/>
</dbReference>
<evidence type="ECO:0000313" key="4">
    <source>
        <dbReference type="EMBL" id="RIW30410.1"/>
    </source>
</evidence>
<dbReference type="SUPFAM" id="SSF55729">
    <property type="entry name" value="Acyl-CoA N-acyltransferases (Nat)"/>
    <property type="match status" value="1"/>
</dbReference>
<reference evidence="4 5" key="1">
    <citation type="submission" date="2018-09" db="EMBL/GenBank/DDBJ databases">
        <title>Bacillus saliacetes sp. nov., isolated from Thai shrimp paste (Ka-pi).</title>
        <authorList>
            <person name="Daroonpunt R."/>
            <person name="Tanasupawat S."/>
            <person name="Yiamsombut S."/>
        </authorList>
    </citation>
    <scope>NUCLEOTIDE SEQUENCE [LARGE SCALE GENOMIC DNA]</scope>
    <source>
        <strain evidence="4 5">SKP7-4</strain>
    </source>
</reference>
<feature type="domain" description="N-acetyltransferase" evidence="3">
    <location>
        <begin position="141"/>
        <end position="280"/>
    </location>
</feature>
<name>A0A3A1QV45_9BACI</name>